<dbReference type="EMBL" id="GG738919">
    <property type="protein sequence ID" value="EFC37312.1"/>
    <property type="molecule type" value="Genomic_DNA"/>
</dbReference>
<dbReference type="InParanoid" id="D2W0L9"/>
<keyword evidence="2" id="KW-1185">Reference proteome</keyword>
<dbReference type="KEGG" id="ngr:NAEGRDRAFT_74905"/>
<dbReference type="InterPro" id="IPR001611">
    <property type="entry name" value="Leu-rich_rpt"/>
</dbReference>
<protein>
    <submittedName>
        <fullName evidence="1">Predicted protein</fullName>
    </submittedName>
</protein>
<dbReference type="InterPro" id="IPR032675">
    <property type="entry name" value="LRR_dom_sf"/>
</dbReference>
<accession>D2W0L9</accession>
<dbReference type="OrthoDB" id="120976at2759"/>
<evidence type="ECO:0000313" key="2">
    <source>
        <dbReference type="Proteomes" id="UP000006671"/>
    </source>
</evidence>
<dbReference type="RefSeq" id="XP_002670056.1">
    <property type="nucleotide sequence ID" value="XM_002670010.1"/>
</dbReference>
<dbReference type="VEuPathDB" id="AmoebaDB:NAEGRDRAFT_74905"/>
<dbReference type="Pfam" id="PF13516">
    <property type="entry name" value="LRR_6"/>
    <property type="match status" value="3"/>
</dbReference>
<dbReference type="AlphaFoldDB" id="D2W0L9"/>
<dbReference type="Gene3D" id="3.80.10.10">
    <property type="entry name" value="Ribonuclease Inhibitor"/>
    <property type="match status" value="2"/>
</dbReference>
<sequence length="342" mass="39230">MSQLNPLPSDMIFHMMQFCDFDQMAVVMMVSCQWFGESLKFEFEKSYASIDRNNFSEICLHPSSLLITNLSISQATCSWDTLFELFSESKYLINLRSLSVHGRDETVNKIDKLFKGKTLKNLTYLDLDRVNIGDDGFKALADSPYIKNLIHLESFWGGNSYLTSKYISESENFSKLTFIDISNTQKRNYEGYIHFCKSQFLSNLKSISFSNEADDTLMDLLTHNTYLTKLERIYMDSGTFTPDGLKKYLNSENAKNITDLYLDYAELGDEGMKVIAECPNMTNLKELSIANANISNVGALYLLESKYLKNLTSLTHKSNDPFYMGRDIDEEMDALLKQSFKN</sequence>
<proteinExistence type="predicted"/>
<organism evidence="2">
    <name type="scientific">Naegleria gruberi</name>
    <name type="common">Amoeba</name>
    <dbReference type="NCBI Taxonomy" id="5762"/>
    <lineage>
        <taxon>Eukaryota</taxon>
        <taxon>Discoba</taxon>
        <taxon>Heterolobosea</taxon>
        <taxon>Tetramitia</taxon>
        <taxon>Eutetramitia</taxon>
        <taxon>Vahlkampfiidae</taxon>
        <taxon>Naegleria</taxon>
    </lineage>
</organism>
<gene>
    <name evidence="1" type="ORF">NAEGRDRAFT_74905</name>
</gene>
<name>D2W0L9_NAEGR</name>
<dbReference type="GeneID" id="8857258"/>
<dbReference type="Proteomes" id="UP000006671">
    <property type="component" value="Unassembled WGS sequence"/>
</dbReference>
<evidence type="ECO:0000313" key="1">
    <source>
        <dbReference type="EMBL" id="EFC37312.1"/>
    </source>
</evidence>
<reference evidence="1 2" key="1">
    <citation type="journal article" date="2010" name="Cell">
        <title>The genome of Naegleria gruberi illuminates early eukaryotic versatility.</title>
        <authorList>
            <person name="Fritz-Laylin L.K."/>
            <person name="Prochnik S.E."/>
            <person name="Ginger M.L."/>
            <person name="Dacks J.B."/>
            <person name="Carpenter M.L."/>
            <person name="Field M.C."/>
            <person name="Kuo A."/>
            <person name="Paredez A."/>
            <person name="Chapman J."/>
            <person name="Pham J."/>
            <person name="Shu S."/>
            <person name="Neupane R."/>
            <person name="Cipriano M."/>
            <person name="Mancuso J."/>
            <person name="Tu H."/>
            <person name="Salamov A."/>
            <person name="Lindquist E."/>
            <person name="Shapiro H."/>
            <person name="Lucas S."/>
            <person name="Grigoriev I.V."/>
            <person name="Cande W.Z."/>
            <person name="Fulton C."/>
            <person name="Rokhsar D.S."/>
            <person name="Dawson S.C."/>
        </authorList>
    </citation>
    <scope>NUCLEOTIDE SEQUENCE [LARGE SCALE GENOMIC DNA]</scope>
    <source>
        <strain evidence="1 2">NEG-M</strain>
    </source>
</reference>
<dbReference type="SUPFAM" id="SSF52047">
    <property type="entry name" value="RNI-like"/>
    <property type="match status" value="1"/>
</dbReference>